<reference evidence="2" key="1">
    <citation type="journal article" date="2010" name="Nat. Biotechnol.">
        <title>Draft genome sequence of the oilseed species Ricinus communis.</title>
        <authorList>
            <person name="Chan A.P."/>
            <person name="Crabtree J."/>
            <person name="Zhao Q."/>
            <person name="Lorenzi H."/>
            <person name="Orvis J."/>
            <person name="Puiu D."/>
            <person name="Melake-Berhan A."/>
            <person name="Jones K.M."/>
            <person name="Redman J."/>
            <person name="Chen G."/>
            <person name="Cahoon E.B."/>
            <person name="Gedil M."/>
            <person name="Stanke M."/>
            <person name="Haas B.J."/>
            <person name="Wortman J.R."/>
            <person name="Fraser-Liggett C.M."/>
            <person name="Ravel J."/>
            <person name="Rabinowicz P.D."/>
        </authorList>
    </citation>
    <scope>NUCLEOTIDE SEQUENCE [LARGE SCALE GENOMIC DNA]</scope>
    <source>
        <strain evidence="2">cv. Hale</strain>
    </source>
</reference>
<evidence type="ECO:0000313" key="1">
    <source>
        <dbReference type="EMBL" id="EEF29707.1"/>
    </source>
</evidence>
<organism evidence="1 2">
    <name type="scientific">Ricinus communis</name>
    <name type="common">Castor bean</name>
    <dbReference type="NCBI Taxonomy" id="3988"/>
    <lineage>
        <taxon>Eukaryota</taxon>
        <taxon>Viridiplantae</taxon>
        <taxon>Streptophyta</taxon>
        <taxon>Embryophyta</taxon>
        <taxon>Tracheophyta</taxon>
        <taxon>Spermatophyta</taxon>
        <taxon>Magnoliopsida</taxon>
        <taxon>eudicotyledons</taxon>
        <taxon>Gunneridae</taxon>
        <taxon>Pentapetalae</taxon>
        <taxon>rosids</taxon>
        <taxon>fabids</taxon>
        <taxon>Malpighiales</taxon>
        <taxon>Euphorbiaceae</taxon>
        <taxon>Acalyphoideae</taxon>
        <taxon>Acalypheae</taxon>
        <taxon>Ricinus</taxon>
    </lineage>
</organism>
<protein>
    <submittedName>
        <fullName evidence="1">Uncharacterized protein</fullName>
    </submittedName>
</protein>
<dbReference type="AlphaFoldDB" id="B9T360"/>
<proteinExistence type="predicted"/>
<dbReference type="EMBL" id="EQ974401">
    <property type="protein sequence ID" value="EEF29707.1"/>
    <property type="molecule type" value="Genomic_DNA"/>
</dbReference>
<accession>B9T360</accession>
<evidence type="ECO:0000313" key="2">
    <source>
        <dbReference type="Proteomes" id="UP000008311"/>
    </source>
</evidence>
<keyword evidence="2" id="KW-1185">Reference proteome</keyword>
<dbReference type="InParanoid" id="B9T360"/>
<sequence length="64" mass="7250">MESNITVIIVDSMAIQNQGAARNQEIQIFVKAEITQNVILLPLKPPQVDQSYHLPNTKFNNFLL</sequence>
<gene>
    <name evidence="1" type="ORF">RCOM_0050870</name>
</gene>
<name>B9T360_RICCO</name>
<dbReference type="Proteomes" id="UP000008311">
    <property type="component" value="Unassembled WGS sequence"/>
</dbReference>